<organism evidence="1 2">
    <name type="scientific">Skermanella aerolata</name>
    <dbReference type="NCBI Taxonomy" id="393310"/>
    <lineage>
        <taxon>Bacteria</taxon>
        <taxon>Pseudomonadati</taxon>
        <taxon>Pseudomonadota</taxon>
        <taxon>Alphaproteobacteria</taxon>
        <taxon>Rhodospirillales</taxon>
        <taxon>Azospirillaceae</taxon>
        <taxon>Skermanella</taxon>
    </lineage>
</organism>
<dbReference type="EMBL" id="BJYZ01000068">
    <property type="protein sequence ID" value="GEO43237.1"/>
    <property type="molecule type" value="Genomic_DNA"/>
</dbReference>
<comment type="caution">
    <text evidence="1">The sequence shown here is derived from an EMBL/GenBank/DDBJ whole genome shotgun (WGS) entry which is preliminary data.</text>
</comment>
<evidence type="ECO:0000313" key="2">
    <source>
        <dbReference type="Proteomes" id="UP000321523"/>
    </source>
</evidence>
<accession>A0A512E3G5</accession>
<sequence>MGDVISFDPATVPADDAGLLVASPLVLEDVDAFAARTAREPFWLDATELPAPFRAALAAALAEARRDLEPCHPAEIVDALAVLADRHRLDLPDRRALEMDAEVMAAWPRDLWLRAYRTVWERWSWRRMPTVGDFRGPLGDAIERRRRRHDLLATLEARLRARSRPETVPDCMAALERTGPGVRQGWFNAALRRDPALTPADRADLARWVTVVAPRIAAVGLFGPADE</sequence>
<name>A0A512E3G5_9PROT</name>
<protein>
    <submittedName>
        <fullName evidence="1">Uncharacterized protein</fullName>
    </submittedName>
</protein>
<dbReference type="RefSeq" id="WP_044436920.1">
    <property type="nucleotide sequence ID" value="NZ_BJYZ01000068.1"/>
</dbReference>
<dbReference type="AlphaFoldDB" id="A0A512E3G5"/>
<evidence type="ECO:0000313" key="1">
    <source>
        <dbReference type="EMBL" id="GEO43237.1"/>
    </source>
</evidence>
<dbReference type="Proteomes" id="UP000321523">
    <property type="component" value="Unassembled WGS sequence"/>
</dbReference>
<proteinExistence type="predicted"/>
<reference evidence="1 2" key="1">
    <citation type="submission" date="2019-07" db="EMBL/GenBank/DDBJ databases">
        <title>Whole genome shotgun sequence of Skermanella aerolata NBRC 106429.</title>
        <authorList>
            <person name="Hosoyama A."/>
            <person name="Uohara A."/>
            <person name="Ohji S."/>
            <person name="Ichikawa N."/>
        </authorList>
    </citation>
    <scope>NUCLEOTIDE SEQUENCE [LARGE SCALE GENOMIC DNA]</scope>
    <source>
        <strain evidence="1 2">NBRC 106429</strain>
    </source>
</reference>
<gene>
    <name evidence="1" type="ORF">SAE02_73850</name>
</gene>
<keyword evidence="2" id="KW-1185">Reference proteome</keyword>